<name>A0A194XJF7_MOLSC</name>
<dbReference type="GeneID" id="28817253"/>
<reference evidence="2 3" key="1">
    <citation type="submission" date="2015-10" db="EMBL/GenBank/DDBJ databases">
        <title>Full genome of DAOMC 229536 Phialocephala scopiformis, a fungal endophyte of spruce producing the potent anti-insectan compound rugulosin.</title>
        <authorList>
            <consortium name="DOE Joint Genome Institute"/>
            <person name="Walker A.K."/>
            <person name="Frasz S.L."/>
            <person name="Seifert K.A."/>
            <person name="Miller J.D."/>
            <person name="Mondo S.J."/>
            <person name="Labutti K."/>
            <person name="Lipzen A."/>
            <person name="Dockter R."/>
            <person name="Kennedy M."/>
            <person name="Grigoriev I.V."/>
            <person name="Spatafora J.W."/>
        </authorList>
    </citation>
    <scope>NUCLEOTIDE SEQUENCE [LARGE SCALE GENOMIC DNA]</scope>
    <source>
        <strain evidence="2 3">CBS 120377</strain>
    </source>
</reference>
<dbReference type="Proteomes" id="UP000070700">
    <property type="component" value="Unassembled WGS sequence"/>
</dbReference>
<proteinExistence type="predicted"/>
<dbReference type="EMBL" id="KQ947409">
    <property type="protein sequence ID" value="KUJ20259.1"/>
    <property type="molecule type" value="Genomic_DNA"/>
</dbReference>
<evidence type="ECO:0000256" key="1">
    <source>
        <dbReference type="SAM" id="MobiDB-lite"/>
    </source>
</evidence>
<evidence type="ECO:0000313" key="3">
    <source>
        <dbReference type="Proteomes" id="UP000070700"/>
    </source>
</evidence>
<dbReference type="RefSeq" id="XP_018074614.1">
    <property type="nucleotide sequence ID" value="XM_018207527.1"/>
</dbReference>
<accession>A0A194XJF7</accession>
<dbReference type="AlphaFoldDB" id="A0A194XJF7"/>
<evidence type="ECO:0000313" key="2">
    <source>
        <dbReference type="EMBL" id="KUJ20259.1"/>
    </source>
</evidence>
<gene>
    <name evidence="2" type="ORF">LY89DRAFT_438540</name>
</gene>
<dbReference type="KEGG" id="psco:LY89DRAFT_438540"/>
<feature type="compositionally biased region" description="Polar residues" evidence="1">
    <location>
        <begin position="17"/>
        <end position="34"/>
    </location>
</feature>
<feature type="compositionally biased region" description="Basic residues" evidence="1">
    <location>
        <begin position="61"/>
        <end position="75"/>
    </location>
</feature>
<keyword evidence="3" id="KW-1185">Reference proteome</keyword>
<sequence length="75" mass="8409">MPIKTINTNSREKTYEAVTTANKKQPGNSPNIPCQTRILRAPFSNAKPIRIESSRTTSKCKTPRVIKPKKGDKKI</sequence>
<feature type="region of interest" description="Disordered" evidence="1">
    <location>
        <begin position="1"/>
        <end position="75"/>
    </location>
</feature>
<dbReference type="InParanoid" id="A0A194XJF7"/>
<protein>
    <submittedName>
        <fullName evidence="2">Uncharacterized protein</fullName>
    </submittedName>
</protein>
<organism evidence="2 3">
    <name type="scientific">Mollisia scopiformis</name>
    <name type="common">Conifer needle endophyte fungus</name>
    <name type="synonym">Phialocephala scopiformis</name>
    <dbReference type="NCBI Taxonomy" id="149040"/>
    <lineage>
        <taxon>Eukaryota</taxon>
        <taxon>Fungi</taxon>
        <taxon>Dikarya</taxon>
        <taxon>Ascomycota</taxon>
        <taxon>Pezizomycotina</taxon>
        <taxon>Leotiomycetes</taxon>
        <taxon>Helotiales</taxon>
        <taxon>Mollisiaceae</taxon>
        <taxon>Mollisia</taxon>
    </lineage>
</organism>